<reference evidence="1" key="1">
    <citation type="submission" date="2021-12" db="EMBL/GenBank/DDBJ databases">
        <title>Discovery of the Pendulisporaceae a myxobacterial family with distinct sporulation behavior and unique specialized metabolism.</title>
        <authorList>
            <person name="Garcia R."/>
            <person name="Popoff A."/>
            <person name="Bader C.D."/>
            <person name="Loehr J."/>
            <person name="Walesch S."/>
            <person name="Walt C."/>
            <person name="Boldt J."/>
            <person name="Bunk B."/>
            <person name="Haeckl F.J.F.P.J."/>
            <person name="Gunesch A.P."/>
            <person name="Birkelbach J."/>
            <person name="Nuebel U."/>
            <person name="Pietschmann T."/>
            <person name="Bach T."/>
            <person name="Mueller R."/>
        </authorList>
    </citation>
    <scope>NUCLEOTIDE SEQUENCE</scope>
    <source>
        <strain evidence="1">MSr11367</strain>
    </source>
</reference>
<evidence type="ECO:0000313" key="2">
    <source>
        <dbReference type="Proteomes" id="UP001374803"/>
    </source>
</evidence>
<dbReference type="RefSeq" id="WP_394832633.1">
    <property type="nucleotide sequence ID" value="NZ_CP089929.1"/>
</dbReference>
<keyword evidence="2" id="KW-1185">Reference proteome</keyword>
<evidence type="ECO:0000313" key="1">
    <source>
        <dbReference type="EMBL" id="WXB03007.1"/>
    </source>
</evidence>
<name>A0ABZ2KWF3_9BACT</name>
<gene>
    <name evidence="1" type="ORF">LVJ94_39630</name>
</gene>
<protein>
    <submittedName>
        <fullName evidence="1">Uncharacterized protein</fullName>
    </submittedName>
</protein>
<dbReference type="Proteomes" id="UP001374803">
    <property type="component" value="Chromosome"/>
</dbReference>
<accession>A0ABZ2KWF3</accession>
<proteinExistence type="predicted"/>
<sequence>MTNPIAHGGRTFDACSDPGVQAIVIRDGPRVEPDAFGAIDRATNDPLVTALMAGCGRGGTRTGALGTQ</sequence>
<dbReference type="EMBL" id="CP089983">
    <property type="protein sequence ID" value="WXB03007.1"/>
    <property type="molecule type" value="Genomic_DNA"/>
</dbReference>
<organism evidence="1 2">
    <name type="scientific">Pendulispora rubella</name>
    <dbReference type="NCBI Taxonomy" id="2741070"/>
    <lineage>
        <taxon>Bacteria</taxon>
        <taxon>Pseudomonadati</taxon>
        <taxon>Myxococcota</taxon>
        <taxon>Myxococcia</taxon>
        <taxon>Myxococcales</taxon>
        <taxon>Sorangiineae</taxon>
        <taxon>Pendulisporaceae</taxon>
        <taxon>Pendulispora</taxon>
    </lineage>
</organism>